<dbReference type="HOGENOM" id="CLU_990292_0_0_6"/>
<organism evidence="2 3">
    <name type="scientific">Xylella fastidiosa (strain 9a5c)</name>
    <dbReference type="NCBI Taxonomy" id="160492"/>
    <lineage>
        <taxon>Bacteria</taxon>
        <taxon>Pseudomonadati</taxon>
        <taxon>Pseudomonadota</taxon>
        <taxon>Gammaproteobacteria</taxon>
        <taxon>Lysobacterales</taxon>
        <taxon>Lysobacteraceae</taxon>
        <taxon>Xylella</taxon>
    </lineage>
</organism>
<proteinExistence type="predicted"/>
<feature type="compositionally biased region" description="Low complexity" evidence="1">
    <location>
        <begin position="17"/>
        <end position="35"/>
    </location>
</feature>
<dbReference type="Pfam" id="PF05590">
    <property type="entry name" value="DUF769"/>
    <property type="match status" value="1"/>
</dbReference>
<dbReference type="Proteomes" id="UP000000812">
    <property type="component" value="Chromosome"/>
</dbReference>
<evidence type="ECO:0000313" key="3">
    <source>
        <dbReference type="Proteomes" id="UP000000812"/>
    </source>
</evidence>
<dbReference type="InterPro" id="IPR008487">
    <property type="entry name" value="DUF769"/>
</dbReference>
<dbReference type="STRING" id="160492.XF_0891"/>
<dbReference type="KEGG" id="xfa:XF_0891"/>
<feature type="region of interest" description="Disordered" evidence="1">
    <location>
        <begin position="1"/>
        <end position="35"/>
    </location>
</feature>
<protein>
    <recommendedName>
        <fullName evidence="4">DUF769 domain-containing protein</fullName>
    </recommendedName>
</protein>
<evidence type="ECO:0000313" key="2">
    <source>
        <dbReference type="EMBL" id="AAF83701.1"/>
    </source>
</evidence>
<gene>
    <name evidence="2" type="ordered locus">XF_0891</name>
</gene>
<reference evidence="2 3" key="1">
    <citation type="journal article" date="2000" name="Nature">
        <title>The genome sequence of the plant pathogen Xylella fastidiosa.</title>
        <authorList>
            <person name="Simpson A.J."/>
            <person name="Reinach F.C."/>
            <person name="Arruda P."/>
            <person name="Abreu F.A."/>
            <person name="Acencio M."/>
            <person name="Alvarenga R."/>
            <person name="Alves L.M."/>
            <person name="Araya J.E."/>
            <person name="Baia G.S."/>
            <person name="Baptista C.S."/>
            <person name="Barros M.H."/>
            <person name="Bonaccorsi E.D."/>
            <person name="Bordin S."/>
            <person name="Bove J.M."/>
            <person name="Briones M.R."/>
            <person name="Bueno M.R."/>
            <person name="Camargo A.A."/>
            <person name="Camargo L.E."/>
            <person name="Carraro D.M."/>
            <person name="Carrer H."/>
            <person name="Colauto N.B."/>
            <person name="Colombo C."/>
            <person name="Costa F.F."/>
            <person name="Costa M.C."/>
            <person name="Costa-Neto C.M."/>
            <person name="Coutinho L.L."/>
            <person name="Cristofani M."/>
            <person name="Dias-Neto E."/>
            <person name="Docena C."/>
            <person name="El-Dorry H."/>
            <person name="Facincani A.P."/>
            <person name="Ferreira A.J."/>
            <person name="Ferreira V.C."/>
            <person name="Ferro J.A."/>
            <person name="Fraga J.S."/>
            <person name="Franca S.C."/>
            <person name="Franco M.C."/>
            <person name="Frohme M."/>
            <person name="Furlan L.R."/>
            <person name="Garnier M."/>
            <person name="Goldman G.H."/>
            <person name="Goldman M.H."/>
            <person name="Gomes S.L."/>
            <person name="Gruber A."/>
            <person name="Ho P.L."/>
            <person name="Hoheisel J.D."/>
            <person name="Junqueira M.L."/>
            <person name="Kemper E.L."/>
            <person name="Kitajima J.P."/>
            <person name="Krieger J.E."/>
            <person name="Kuramae E.E."/>
            <person name="Laigret F."/>
            <person name="Lambais M.R."/>
            <person name="Leite L.C."/>
            <person name="Lemos E.G."/>
            <person name="Lemos M.V."/>
            <person name="Lopes S.A."/>
            <person name="Lopes C.R."/>
            <person name="Machado J.A."/>
            <person name="Machado M.A."/>
            <person name="Madeira A.M."/>
            <person name="Madeira H.M."/>
            <person name="Marino C.L."/>
            <person name="Marques M.V."/>
            <person name="Martins E.A."/>
            <person name="Martins E.M."/>
            <person name="Matsukuma A.Y."/>
            <person name="Menck C.F."/>
            <person name="Miracca E.C."/>
            <person name="Miyaki C.Y."/>
            <person name="Monteriro-Vitorello C.B."/>
            <person name="Moon D.H."/>
            <person name="Nagai M.A."/>
            <person name="Nascimento A.L."/>
            <person name="Netto L.E."/>
            <person name="Nhani A.Jr."/>
            <person name="Nobrega F.G."/>
            <person name="Nunes L.R."/>
            <person name="Oliveira M.A."/>
            <person name="de Oliveira M.C."/>
            <person name="de Oliveira R.C."/>
            <person name="Palmieri D.A."/>
            <person name="Paris A."/>
            <person name="Peixoto B.R."/>
            <person name="Pereira G.A."/>
            <person name="Pereira H.A.Jr."/>
            <person name="Pesquero J.B."/>
            <person name="Quaggio R.B."/>
            <person name="Roberto P.G."/>
            <person name="Rodrigues V."/>
            <person name="de M Rosa A.J."/>
            <person name="de Rosa V.E.Jr."/>
            <person name="de Sa R.G."/>
            <person name="Santelli R.V."/>
            <person name="Sawasaki H.E."/>
            <person name="da Silva A.C."/>
            <person name="da Silva A.M."/>
            <person name="da Silva F.R."/>
            <person name="da Silva W.A.Jr."/>
            <person name="da Silveira J.F."/>
            <person name="Silvestri M.L."/>
            <person name="Siqueira W.J."/>
            <person name="de Souza A.A."/>
            <person name="de Souza A.P."/>
            <person name="Terenzi M.F."/>
            <person name="Truffi D."/>
            <person name="Tsai S.M."/>
            <person name="Tsuhako M.H."/>
            <person name="Vallada H."/>
            <person name="Van Sluys M.A."/>
            <person name="Verjovski-Almeida S."/>
            <person name="Vettore A.L."/>
            <person name="Zago M.A."/>
            <person name="Zatz M."/>
            <person name="Meidanis J."/>
            <person name="Setubal J.C."/>
        </authorList>
    </citation>
    <scope>NUCLEOTIDE SEQUENCE [LARGE SCALE GENOMIC DNA]</scope>
    <source>
        <strain evidence="2 3">9a5c</strain>
    </source>
</reference>
<dbReference type="EMBL" id="AE003849">
    <property type="protein sequence ID" value="AAF83701.1"/>
    <property type="molecule type" value="Genomic_DNA"/>
</dbReference>
<evidence type="ECO:0000256" key="1">
    <source>
        <dbReference type="SAM" id="MobiDB-lite"/>
    </source>
</evidence>
<name>Q9PEY7_XYLFA</name>
<accession>Q9PEY7</accession>
<sequence>MATAVGHHPRAADAAHADLPGRPQRPATAAPAVAPVPHPTLRSLLHATTSLTWCIPARRQPLAGWVQQRPPIDSRTGKPMMAGPWENRDLSLEDFQLDFFGQYTVKHAFINGINIGRCYPGSPPDHVQVVMMTTPTGFTTPGIVVTGGGRPPRPASEHAAFIGSQYSNTSNKYQPDGRTVLRNPDGTPQKKVVKGWTFSSLCKAEFAGGNDIYFGIRSAASESIDSHIKDMIWRMTAPDRDYKSNRFIDAPRTETRWGNPWTWYRAYMPTPVGDGVEIWMTPIGNTGYYITVTFNFIEAARQKNTEDYQRARQLMDGILQSVVIQKQ</sequence>
<dbReference type="PIR" id="G82748">
    <property type="entry name" value="G82748"/>
</dbReference>
<evidence type="ECO:0008006" key="4">
    <source>
        <dbReference type="Google" id="ProtNLM"/>
    </source>
</evidence>
<dbReference type="AlphaFoldDB" id="Q9PEY7"/>